<dbReference type="SUPFAM" id="SSF69765">
    <property type="entry name" value="IpsF-like"/>
    <property type="match status" value="1"/>
</dbReference>
<keyword evidence="12 14" id="KW-0456">Lyase</keyword>
<dbReference type="AlphaFoldDB" id="A0A7W8ZT35"/>
<dbReference type="Pfam" id="PF01128">
    <property type="entry name" value="IspD"/>
    <property type="match status" value="1"/>
</dbReference>
<proteinExistence type="inferred from homology"/>
<dbReference type="InterPro" id="IPR050088">
    <property type="entry name" value="IspD/TarI_cytidylyltransf_bact"/>
</dbReference>
<dbReference type="Gene3D" id="3.90.550.10">
    <property type="entry name" value="Spore Coat Polysaccharide Biosynthesis Protein SpsA, Chain A"/>
    <property type="match status" value="1"/>
</dbReference>
<comment type="similarity">
    <text evidence="6">Belongs to the IspF family.</text>
</comment>
<feature type="binding site" evidence="14">
    <location>
        <position position="385"/>
    </location>
    <ligand>
        <name>4-CDP-2-C-methyl-D-erythritol 2-phosphate</name>
        <dbReference type="ChEBI" id="CHEBI:57919"/>
    </ligand>
</feature>
<evidence type="ECO:0000256" key="14">
    <source>
        <dbReference type="HAMAP-Rule" id="MF_01520"/>
    </source>
</evidence>
<dbReference type="OrthoDB" id="9802561at2"/>
<dbReference type="Pfam" id="PF02542">
    <property type="entry name" value="YgbB"/>
    <property type="match status" value="1"/>
</dbReference>
<dbReference type="EMBL" id="JACHBQ010000001">
    <property type="protein sequence ID" value="MBB5639706.1"/>
    <property type="molecule type" value="Genomic_DNA"/>
</dbReference>
<dbReference type="NCBIfam" id="TIGR00453">
    <property type="entry name" value="ispD"/>
    <property type="match status" value="1"/>
</dbReference>
<evidence type="ECO:0000256" key="5">
    <source>
        <dbReference type="ARBA" id="ARBA00004787"/>
    </source>
</evidence>
<reference evidence="16 17" key="1">
    <citation type="submission" date="2020-08" db="EMBL/GenBank/DDBJ databases">
        <title>Sequencing the genomes of 1000 actinobacteria strains.</title>
        <authorList>
            <person name="Klenk H.-P."/>
        </authorList>
    </citation>
    <scope>NUCLEOTIDE SEQUENCE [LARGE SCALE GENOMIC DNA]</scope>
    <source>
        <strain evidence="16 17">DSM 21065</strain>
    </source>
</reference>
<feature type="site" description="Transition state stabilizer" evidence="14">
    <location>
        <position position="21"/>
    </location>
</feature>
<keyword evidence="8 14" id="KW-0808">Transferase</keyword>
<feature type="region of interest" description="2-C-methyl-D-erythritol 2,4-cyclodiphosphate synthase" evidence="14">
    <location>
        <begin position="251"/>
        <end position="420"/>
    </location>
</feature>
<dbReference type="PROSITE" id="PS01350">
    <property type="entry name" value="ISPF"/>
    <property type="match status" value="1"/>
</dbReference>
<gene>
    <name evidence="14" type="primary">ispDF</name>
    <name evidence="16" type="ORF">BJ997_000254</name>
</gene>
<dbReference type="GO" id="GO:0019288">
    <property type="term" value="P:isopentenyl diphosphate biosynthetic process, methylerythritol 4-phosphate pathway"/>
    <property type="evidence" value="ECO:0007669"/>
    <property type="project" value="UniProtKB-UniRule"/>
</dbReference>
<evidence type="ECO:0000256" key="9">
    <source>
        <dbReference type="ARBA" id="ARBA00022695"/>
    </source>
</evidence>
<dbReference type="InterPro" id="IPR020555">
    <property type="entry name" value="MECDP_synthase_CS"/>
</dbReference>
<evidence type="ECO:0000256" key="10">
    <source>
        <dbReference type="ARBA" id="ARBA00022723"/>
    </source>
</evidence>
<dbReference type="PANTHER" id="PTHR32125:SF4">
    <property type="entry name" value="2-C-METHYL-D-ERYTHRITOL 4-PHOSPHATE CYTIDYLYLTRANSFERASE, CHLOROPLASTIC"/>
    <property type="match status" value="1"/>
</dbReference>
<feature type="site" description="Transition state stabilizer" evidence="14">
    <location>
        <position position="379"/>
    </location>
</feature>
<dbReference type="EC" id="2.7.7.60" evidence="14"/>
<dbReference type="HAMAP" id="MF_00108">
    <property type="entry name" value="IspD"/>
    <property type="match status" value="1"/>
</dbReference>
<evidence type="ECO:0000256" key="7">
    <source>
        <dbReference type="ARBA" id="ARBA00009789"/>
    </source>
</evidence>
<dbReference type="FunFam" id="3.30.1330.50:FF:000003">
    <property type="entry name" value="2-C-methyl-D-erythritol 2,4-cyclodiphosphate synthase"/>
    <property type="match status" value="1"/>
</dbReference>
<dbReference type="SUPFAM" id="SSF53448">
    <property type="entry name" value="Nucleotide-diphospho-sugar transferases"/>
    <property type="match status" value="1"/>
</dbReference>
<comment type="function">
    <text evidence="14">Bifunctional enzyme that catalyzes the formation of 4-diphosphocytidyl-2-C-methyl-D-erythritol from CTP and 2-C-methyl-D-erythritol 4-phosphate (MEP) (IspD), and catalyzes the conversion of 4-diphosphocytidyl-2-C-methyl-D-erythritol 2-phosphate (CDP-ME2P) to 2-C-methyl-D-erythritol 2,4-cyclodiphosphate (ME-CPP) with a corresponding release of cytidine 5-monophosphate (CMP) (IspF).</text>
</comment>
<evidence type="ECO:0000256" key="4">
    <source>
        <dbReference type="ARBA" id="ARBA00004709"/>
    </source>
</evidence>
<feature type="binding site" evidence="14">
    <location>
        <position position="257"/>
    </location>
    <ligand>
        <name>a divalent metal cation</name>
        <dbReference type="ChEBI" id="CHEBI:60240"/>
    </ligand>
</feature>
<dbReference type="InterPro" id="IPR001228">
    <property type="entry name" value="IspD"/>
</dbReference>
<dbReference type="NCBIfam" id="TIGR00151">
    <property type="entry name" value="ispF"/>
    <property type="match status" value="1"/>
</dbReference>
<dbReference type="GO" id="GO:0050518">
    <property type="term" value="F:2-C-methyl-D-erythritol 4-phosphate cytidylyltransferase activity"/>
    <property type="evidence" value="ECO:0007669"/>
    <property type="project" value="UniProtKB-UniRule"/>
</dbReference>
<comment type="pathway">
    <text evidence="5 14">Isoprenoid biosynthesis; isopentenyl diphosphate biosynthesis via DXP pathway; isopentenyl diphosphate from 1-deoxy-D-xylulose 5-phosphate: step 2/6.</text>
</comment>
<dbReference type="CDD" id="cd00554">
    <property type="entry name" value="MECDP_synthase"/>
    <property type="match status" value="1"/>
</dbReference>
<feature type="domain" description="2-C-methyl-D-erythritol 2,4-cyclodiphosphate synthase" evidence="15">
    <location>
        <begin position="251"/>
        <end position="400"/>
    </location>
</feature>
<comment type="cofactor">
    <cofactor evidence="3 14">
        <name>a divalent metal cation</name>
        <dbReference type="ChEBI" id="CHEBI:60240"/>
    </cofactor>
</comment>
<evidence type="ECO:0000259" key="15">
    <source>
        <dbReference type="Pfam" id="PF02542"/>
    </source>
</evidence>
<dbReference type="InterPro" id="IPR026596">
    <property type="entry name" value="IspD/F"/>
</dbReference>
<protein>
    <recommendedName>
        <fullName evidence="14">Bifunctional enzyme IspD/IspF</fullName>
    </recommendedName>
    <domain>
        <recommendedName>
            <fullName evidence="14">2-C-methyl-D-erythritol 4-phosphate cytidylyltransferase</fullName>
            <ecNumber evidence="14">2.7.7.60</ecNumber>
        </recommendedName>
        <alternativeName>
            <fullName evidence="14">4-diphosphocytidyl-2C-methyl-D-erythritol synthase</fullName>
        </alternativeName>
        <alternativeName>
            <fullName evidence="14">MEP cytidylyltransferase</fullName>
            <shortName evidence="14">MCT</shortName>
        </alternativeName>
    </domain>
    <domain>
        <recommendedName>
            <fullName evidence="14">2-C-methyl-D-erythritol 2,4-cyclodiphosphate synthase</fullName>
            <shortName evidence="14">MECDP-synthase</shortName>
            <shortName evidence="14">MECPP-synthase</shortName>
            <shortName evidence="14">MECPS</shortName>
            <ecNumber evidence="14">4.6.1.12</ecNumber>
        </recommendedName>
    </domain>
</protein>
<comment type="similarity">
    <text evidence="14">In the C-terminal section; belongs to the IspF family.</text>
</comment>
<dbReference type="PANTHER" id="PTHR32125">
    <property type="entry name" value="2-C-METHYL-D-ERYTHRITOL 4-PHOSPHATE CYTIDYLYLTRANSFERASE, CHLOROPLASTIC"/>
    <property type="match status" value="1"/>
</dbReference>
<keyword evidence="11 14" id="KW-0414">Isoprene biosynthesis</keyword>
<feature type="site" description="Positions MEP for the nucleophilic attack" evidence="14">
    <location>
        <position position="224"/>
    </location>
</feature>
<dbReference type="RefSeq" id="WP_052541894.1">
    <property type="nucleotide sequence ID" value="NZ_JACHBQ010000001.1"/>
</dbReference>
<evidence type="ECO:0000256" key="1">
    <source>
        <dbReference type="ARBA" id="ARBA00000200"/>
    </source>
</evidence>
<organism evidence="16 17">
    <name type="scientific">Cryobacterium roopkundense</name>
    <dbReference type="NCBI Taxonomy" id="1001240"/>
    <lineage>
        <taxon>Bacteria</taxon>
        <taxon>Bacillati</taxon>
        <taxon>Actinomycetota</taxon>
        <taxon>Actinomycetes</taxon>
        <taxon>Micrococcales</taxon>
        <taxon>Microbacteriaceae</taxon>
        <taxon>Cryobacterium</taxon>
    </lineage>
</organism>
<feature type="region of interest" description="2-C-methyl-D-erythritol 4-phosphate cytidylyltransferase" evidence="14">
    <location>
        <begin position="1"/>
        <end position="250"/>
    </location>
</feature>
<evidence type="ECO:0000256" key="2">
    <source>
        <dbReference type="ARBA" id="ARBA00001282"/>
    </source>
</evidence>
<comment type="catalytic activity">
    <reaction evidence="1 14">
        <text>4-CDP-2-C-methyl-D-erythritol 2-phosphate = 2-C-methyl-D-erythritol 2,4-cyclic diphosphate + CMP</text>
        <dbReference type="Rhea" id="RHEA:23864"/>
        <dbReference type="ChEBI" id="CHEBI:57919"/>
        <dbReference type="ChEBI" id="CHEBI:58483"/>
        <dbReference type="ChEBI" id="CHEBI:60377"/>
        <dbReference type="EC" id="4.6.1.12"/>
    </reaction>
</comment>
<evidence type="ECO:0000313" key="16">
    <source>
        <dbReference type="EMBL" id="MBB5639706.1"/>
    </source>
</evidence>
<name>A0A7W8ZT35_9MICO</name>
<dbReference type="EC" id="4.6.1.12" evidence="14"/>
<evidence type="ECO:0000313" key="17">
    <source>
        <dbReference type="Proteomes" id="UP000561726"/>
    </source>
</evidence>
<dbReference type="GO" id="GO:0008685">
    <property type="term" value="F:2-C-methyl-D-erythritol 2,4-cyclodiphosphate synthase activity"/>
    <property type="evidence" value="ECO:0007669"/>
    <property type="project" value="UniProtKB-UniRule"/>
</dbReference>
<feature type="site" description="Transition state stabilizer" evidence="14">
    <location>
        <position position="28"/>
    </location>
</feature>
<dbReference type="InterPro" id="IPR036571">
    <property type="entry name" value="MECDP_synthase_sf"/>
</dbReference>
<dbReference type="InterPro" id="IPR034683">
    <property type="entry name" value="IspD/TarI"/>
</dbReference>
<dbReference type="InterPro" id="IPR029044">
    <property type="entry name" value="Nucleotide-diphossugar_trans"/>
</dbReference>
<feature type="binding site" evidence="14">
    <location>
        <position position="388"/>
    </location>
    <ligand>
        <name>4-CDP-2-C-methyl-D-erythritol 2-phosphate</name>
        <dbReference type="ChEBI" id="CHEBI:57919"/>
    </ligand>
</feature>
<feature type="binding site" evidence="14">
    <location>
        <position position="291"/>
    </location>
    <ligand>
        <name>a divalent metal cation</name>
        <dbReference type="ChEBI" id="CHEBI:60240"/>
    </ligand>
</feature>
<feature type="site" description="Positions MEP for the nucleophilic attack" evidence="14">
    <location>
        <position position="171"/>
    </location>
</feature>
<dbReference type="Proteomes" id="UP000561726">
    <property type="component" value="Unassembled WGS sequence"/>
</dbReference>
<comment type="similarity">
    <text evidence="7">Belongs to the IspD/TarI cytidylyltransferase family. IspD subfamily.</text>
</comment>
<dbReference type="InterPro" id="IPR003526">
    <property type="entry name" value="MECDP_synthase"/>
</dbReference>
<comment type="pathway">
    <text evidence="4 14">Isoprenoid biosynthesis; isopentenyl diphosphate biosynthesis via DXP pathway; isopentenyl diphosphate from 1-deoxy-D-xylulose 5-phosphate: step 4/6.</text>
</comment>
<evidence type="ECO:0000256" key="11">
    <source>
        <dbReference type="ARBA" id="ARBA00023229"/>
    </source>
</evidence>
<keyword evidence="9 14" id="KW-0548">Nucleotidyltransferase</keyword>
<keyword evidence="13 14" id="KW-0511">Multifunctional enzyme</keyword>
<feature type="binding site" evidence="14">
    <location>
        <position position="259"/>
    </location>
    <ligand>
        <name>a divalent metal cation</name>
        <dbReference type="ChEBI" id="CHEBI:60240"/>
    </ligand>
</feature>
<evidence type="ECO:0000256" key="12">
    <source>
        <dbReference type="ARBA" id="ARBA00023239"/>
    </source>
</evidence>
<dbReference type="UniPathway" id="UPA00056">
    <property type="reaction ID" value="UER00093"/>
</dbReference>
<comment type="catalytic activity">
    <reaction evidence="2 14">
        <text>2-C-methyl-D-erythritol 4-phosphate + CTP + H(+) = 4-CDP-2-C-methyl-D-erythritol + diphosphate</text>
        <dbReference type="Rhea" id="RHEA:13429"/>
        <dbReference type="ChEBI" id="CHEBI:15378"/>
        <dbReference type="ChEBI" id="CHEBI:33019"/>
        <dbReference type="ChEBI" id="CHEBI:37563"/>
        <dbReference type="ChEBI" id="CHEBI:57823"/>
        <dbReference type="ChEBI" id="CHEBI:58262"/>
        <dbReference type="EC" id="2.7.7.60"/>
    </reaction>
</comment>
<dbReference type="Gene3D" id="3.30.1330.50">
    <property type="entry name" value="2-C-methyl-D-erythritol 2,4-cyclodiphosphate synthase"/>
    <property type="match status" value="1"/>
</dbReference>
<evidence type="ECO:0000256" key="8">
    <source>
        <dbReference type="ARBA" id="ARBA00022679"/>
    </source>
</evidence>
<dbReference type="FunFam" id="3.90.550.10:FF:000003">
    <property type="entry name" value="2-C-methyl-D-erythritol 4-phosphate cytidylyltransferase"/>
    <property type="match status" value="1"/>
</dbReference>
<evidence type="ECO:0000256" key="6">
    <source>
        <dbReference type="ARBA" id="ARBA00008480"/>
    </source>
</evidence>
<keyword evidence="10 14" id="KW-0479">Metal-binding</keyword>
<dbReference type="PROSITE" id="PS01295">
    <property type="entry name" value="ISPD"/>
    <property type="match status" value="1"/>
</dbReference>
<dbReference type="CDD" id="cd02516">
    <property type="entry name" value="CDP-ME_synthetase"/>
    <property type="match status" value="1"/>
</dbReference>
<evidence type="ECO:0000256" key="3">
    <source>
        <dbReference type="ARBA" id="ARBA00001968"/>
    </source>
</evidence>
<dbReference type="GO" id="GO:0046872">
    <property type="term" value="F:metal ion binding"/>
    <property type="evidence" value="ECO:0007669"/>
    <property type="project" value="UniProtKB-KW"/>
</dbReference>
<comment type="caution">
    <text evidence="14">Lacks conserved residue(s) required for the propagation of feature annotation.</text>
</comment>
<dbReference type="HAMAP" id="MF_00107">
    <property type="entry name" value="IspF"/>
    <property type="match status" value="1"/>
</dbReference>
<feature type="site" description="Transition state stabilizer" evidence="14">
    <location>
        <position position="283"/>
    </location>
</feature>
<sequence length="420" mass="42760">MTDCPTPVVAVIVVAAGSGTRLGRSHPKAFVHLGGSTLLEHALRAVFALSEPVQVIVVAPEDRVSEARAIAADAAAASAALGHAAPAETVEVVAGGATRQESVRYGLAVLRDGVEIVLVHDAARALTPPALFERVVGAVRDTGVGVIPGLPVVDTIKRVDVSGGILGTVDRSELSAVQTPQGFPRNLLVAAHDSLADEATDDAALVAAAGHRVHVVTGDARAFKITTPHDLERAELVLGVRNPAPAVVLPRVGTGLDVHAFDDESELWLAGLFWPGERGLSGHSDGDVAVHAVCDALLGAAGLGDVGGVFGTSDSRFAGAHGDVFLEETLRLVTAAGFGVGNVSLQIIGNRPRFAPRRAEAEALLASILRAPVNIAATTTDALGFTGRGEGIAASATALLVPLVLAAPSLAEPPVLSLDV</sequence>
<dbReference type="InterPro" id="IPR018294">
    <property type="entry name" value="ISPD_synthase_CS"/>
</dbReference>
<feature type="binding site" evidence="14">
    <location>
        <begin position="378"/>
        <end position="381"/>
    </location>
    <ligand>
        <name>4-CDP-2-C-methyl-D-erythritol 2-phosphate</name>
        <dbReference type="ChEBI" id="CHEBI:57919"/>
    </ligand>
</feature>
<comment type="similarity">
    <text evidence="14">In the N-terminal section; belongs to the IspD/TarI cytidylyltransferase family. IspD subfamily.</text>
</comment>
<evidence type="ECO:0000256" key="13">
    <source>
        <dbReference type="ARBA" id="ARBA00023268"/>
    </source>
</evidence>
<feature type="binding site" evidence="14">
    <location>
        <begin position="257"/>
        <end position="259"/>
    </location>
    <ligand>
        <name>4-CDP-2-C-methyl-D-erythritol 2-phosphate</name>
        <dbReference type="ChEBI" id="CHEBI:57919"/>
    </ligand>
</feature>
<dbReference type="HAMAP" id="MF_01520">
    <property type="entry name" value="IspDF"/>
    <property type="match status" value="1"/>
</dbReference>
<feature type="binding site" evidence="14">
    <location>
        <begin position="283"/>
        <end position="284"/>
    </location>
    <ligand>
        <name>4-CDP-2-C-methyl-D-erythritol 2-phosphate</name>
        <dbReference type="ChEBI" id="CHEBI:57919"/>
    </ligand>
</feature>
<dbReference type="GO" id="GO:0016114">
    <property type="term" value="P:terpenoid biosynthetic process"/>
    <property type="evidence" value="ECO:0007669"/>
    <property type="project" value="InterPro"/>
</dbReference>
<accession>A0A7W8ZT35</accession>
<comment type="caution">
    <text evidence="16">The sequence shown here is derived from an EMBL/GenBank/DDBJ whole genome shotgun (WGS) entry which is preliminary data.</text>
</comment>